<dbReference type="Proteomes" id="UP000681967">
    <property type="component" value="Unassembled WGS sequence"/>
</dbReference>
<comment type="caution">
    <text evidence="2">The sequence shown here is derived from an EMBL/GenBank/DDBJ whole genome shotgun (WGS) entry which is preliminary data.</text>
</comment>
<gene>
    <name evidence="2" type="ORF">BYL167_LOCUS38171</name>
    <name evidence="4" type="ORF">GIL414_LOCUS47338</name>
    <name evidence="3" type="ORF">SMN809_LOCUS47270</name>
    <name evidence="5" type="ORF">SMN809_LOCUS49469</name>
</gene>
<dbReference type="Gene3D" id="2.60.40.2130">
    <property type="entry name" value="F-spondin domain"/>
    <property type="match status" value="1"/>
</dbReference>
<sequence>QQCCACGEAKYQLIFKGLWSPKIHKTAWPSSTVLAHFSTTVGAVHNSNYSMFQVGSYAHRGL</sequence>
<dbReference type="PROSITE" id="PS51020">
    <property type="entry name" value="SPONDIN"/>
    <property type="match status" value="1"/>
</dbReference>
<feature type="non-terminal residue" evidence="2">
    <location>
        <position position="1"/>
    </location>
</feature>
<protein>
    <recommendedName>
        <fullName evidence="1">Spondin domain-containing protein</fullName>
    </recommendedName>
</protein>
<organism evidence="2 6">
    <name type="scientific">Rotaria magnacalcarata</name>
    <dbReference type="NCBI Taxonomy" id="392030"/>
    <lineage>
        <taxon>Eukaryota</taxon>
        <taxon>Metazoa</taxon>
        <taxon>Spiralia</taxon>
        <taxon>Gnathifera</taxon>
        <taxon>Rotifera</taxon>
        <taxon>Eurotatoria</taxon>
        <taxon>Bdelloidea</taxon>
        <taxon>Philodinida</taxon>
        <taxon>Philodinidae</taxon>
        <taxon>Rotaria</taxon>
    </lineage>
</organism>
<evidence type="ECO:0000313" key="2">
    <source>
        <dbReference type="EMBL" id="CAF4552510.1"/>
    </source>
</evidence>
<evidence type="ECO:0000313" key="5">
    <source>
        <dbReference type="EMBL" id="CAF4852613.1"/>
    </source>
</evidence>
<name>A0A8S2YFQ8_9BILA</name>
<evidence type="ECO:0000313" key="4">
    <source>
        <dbReference type="EMBL" id="CAF4805248.1"/>
    </source>
</evidence>
<dbReference type="PANTHER" id="PTHR11311">
    <property type="entry name" value="SPONDIN"/>
    <property type="match status" value="1"/>
</dbReference>
<evidence type="ECO:0000313" key="3">
    <source>
        <dbReference type="EMBL" id="CAF4803252.1"/>
    </source>
</evidence>
<dbReference type="EMBL" id="CAJOBI010161401">
    <property type="protein sequence ID" value="CAF4852613.1"/>
    <property type="molecule type" value="Genomic_DNA"/>
</dbReference>
<evidence type="ECO:0000313" key="6">
    <source>
        <dbReference type="Proteomes" id="UP000681967"/>
    </source>
</evidence>
<dbReference type="AlphaFoldDB" id="A0A8S2YFQ8"/>
<reference evidence="2" key="1">
    <citation type="submission" date="2021-02" db="EMBL/GenBank/DDBJ databases">
        <authorList>
            <person name="Nowell W R."/>
        </authorList>
    </citation>
    <scope>NUCLEOTIDE SEQUENCE</scope>
</reference>
<dbReference type="InterPro" id="IPR051418">
    <property type="entry name" value="Spondin/Thrombospondin_T1"/>
</dbReference>
<evidence type="ECO:0000259" key="1">
    <source>
        <dbReference type="PROSITE" id="PS51020"/>
    </source>
</evidence>
<proteinExistence type="predicted"/>
<dbReference type="EMBL" id="CAJOBH010088409">
    <property type="protein sequence ID" value="CAF4552510.1"/>
    <property type="molecule type" value="Genomic_DNA"/>
</dbReference>
<dbReference type="EMBL" id="CAJOBJ010150798">
    <property type="protein sequence ID" value="CAF4805248.1"/>
    <property type="molecule type" value="Genomic_DNA"/>
</dbReference>
<dbReference type="EMBL" id="CAJOBI010149118">
    <property type="protein sequence ID" value="CAF4803252.1"/>
    <property type="molecule type" value="Genomic_DNA"/>
</dbReference>
<dbReference type="GO" id="GO:0007155">
    <property type="term" value="P:cell adhesion"/>
    <property type="evidence" value="ECO:0007669"/>
    <property type="project" value="TreeGrafter"/>
</dbReference>
<dbReference type="GO" id="GO:0031012">
    <property type="term" value="C:extracellular matrix"/>
    <property type="evidence" value="ECO:0007669"/>
    <property type="project" value="TreeGrafter"/>
</dbReference>
<feature type="non-terminal residue" evidence="2">
    <location>
        <position position="62"/>
    </location>
</feature>
<dbReference type="Proteomes" id="UP000676336">
    <property type="component" value="Unassembled WGS sequence"/>
</dbReference>
<dbReference type="Proteomes" id="UP000681720">
    <property type="component" value="Unassembled WGS sequence"/>
</dbReference>
<accession>A0A8S2YFQ8</accession>
<feature type="domain" description="Spondin" evidence="1">
    <location>
        <begin position="1"/>
        <end position="62"/>
    </location>
</feature>
<dbReference type="Pfam" id="PF06468">
    <property type="entry name" value="Spond_N"/>
    <property type="match status" value="1"/>
</dbReference>
<dbReference type="InterPro" id="IPR038678">
    <property type="entry name" value="Spondin_N_sf"/>
</dbReference>
<dbReference type="InterPro" id="IPR009465">
    <property type="entry name" value="Spondin_N"/>
</dbReference>
<dbReference type="PANTHER" id="PTHR11311:SF15">
    <property type="entry name" value="SPONDIN-2"/>
    <property type="match status" value="1"/>
</dbReference>